<evidence type="ECO:0000313" key="2">
    <source>
        <dbReference type="EMBL" id="QIS06731.1"/>
    </source>
</evidence>
<name>A0A6G9Y0L7_NOCBR</name>
<evidence type="ECO:0000259" key="1">
    <source>
        <dbReference type="Pfam" id="PF04149"/>
    </source>
</evidence>
<dbReference type="Proteomes" id="UP000501705">
    <property type="component" value="Chromosome"/>
</dbReference>
<dbReference type="InterPro" id="IPR007278">
    <property type="entry name" value="DUF397"/>
</dbReference>
<dbReference type="Pfam" id="PF04149">
    <property type="entry name" value="DUF397"/>
    <property type="match status" value="1"/>
</dbReference>
<dbReference type="AlphaFoldDB" id="A0A6G9Y0L7"/>
<dbReference type="EMBL" id="CP046171">
    <property type="protein sequence ID" value="QIS06731.1"/>
    <property type="molecule type" value="Genomic_DNA"/>
</dbReference>
<sequence length="68" mass="7439">MTTDESGINWRTSSYSGDKADCVEVGDLDNGHIGVRDSKNRTGPTLRFTPAEWDSFTAGVKSGEFDRP</sequence>
<gene>
    <name evidence="2" type="ORF">F5X71_34460</name>
</gene>
<reference evidence="2 3" key="1">
    <citation type="journal article" date="2019" name="ACS Chem. Biol.">
        <title>Identification and Mobilization of a Cryptic Antibiotic Biosynthesis Gene Locus from a Human-Pathogenic Nocardia Isolate.</title>
        <authorList>
            <person name="Herisse M."/>
            <person name="Ishida K."/>
            <person name="Porter J.L."/>
            <person name="Howden B."/>
            <person name="Hertweck C."/>
            <person name="Stinear T.P."/>
            <person name="Pidot S.J."/>
        </authorList>
    </citation>
    <scope>NUCLEOTIDE SEQUENCE [LARGE SCALE GENOMIC DNA]</scope>
    <source>
        <strain evidence="2 3">AUSMDU00024985</strain>
    </source>
</reference>
<dbReference type="RefSeq" id="WP_167465746.1">
    <property type="nucleotide sequence ID" value="NZ_CP046171.1"/>
</dbReference>
<accession>A0A6G9Y0L7</accession>
<feature type="domain" description="DUF397" evidence="1">
    <location>
        <begin position="9"/>
        <end position="61"/>
    </location>
</feature>
<proteinExistence type="predicted"/>
<protein>
    <submittedName>
        <fullName evidence="2">DUF397 domain-containing protein</fullName>
    </submittedName>
</protein>
<evidence type="ECO:0000313" key="3">
    <source>
        <dbReference type="Proteomes" id="UP000501705"/>
    </source>
</evidence>
<organism evidence="2 3">
    <name type="scientific">Nocardia brasiliensis</name>
    <dbReference type="NCBI Taxonomy" id="37326"/>
    <lineage>
        <taxon>Bacteria</taxon>
        <taxon>Bacillati</taxon>
        <taxon>Actinomycetota</taxon>
        <taxon>Actinomycetes</taxon>
        <taxon>Mycobacteriales</taxon>
        <taxon>Nocardiaceae</taxon>
        <taxon>Nocardia</taxon>
    </lineage>
</organism>